<evidence type="ECO:0000313" key="3">
    <source>
        <dbReference type="Proteomes" id="UP001066276"/>
    </source>
</evidence>
<comment type="caution">
    <text evidence="2">The sequence shown here is derived from an EMBL/GenBank/DDBJ whole genome shotgun (WGS) entry which is preliminary data.</text>
</comment>
<dbReference type="AlphaFoldDB" id="A0AAV7WMQ1"/>
<gene>
    <name evidence="2" type="ORF">NDU88_002953</name>
</gene>
<evidence type="ECO:0000313" key="2">
    <source>
        <dbReference type="EMBL" id="KAJ1215344.1"/>
    </source>
</evidence>
<feature type="region of interest" description="Disordered" evidence="1">
    <location>
        <begin position="1"/>
        <end position="21"/>
    </location>
</feature>
<organism evidence="2 3">
    <name type="scientific">Pleurodeles waltl</name>
    <name type="common">Iberian ribbed newt</name>
    <dbReference type="NCBI Taxonomy" id="8319"/>
    <lineage>
        <taxon>Eukaryota</taxon>
        <taxon>Metazoa</taxon>
        <taxon>Chordata</taxon>
        <taxon>Craniata</taxon>
        <taxon>Vertebrata</taxon>
        <taxon>Euteleostomi</taxon>
        <taxon>Amphibia</taxon>
        <taxon>Batrachia</taxon>
        <taxon>Caudata</taxon>
        <taxon>Salamandroidea</taxon>
        <taxon>Salamandridae</taxon>
        <taxon>Pleurodelinae</taxon>
        <taxon>Pleurodeles</taxon>
    </lineage>
</organism>
<feature type="compositionally biased region" description="Basic and acidic residues" evidence="1">
    <location>
        <begin position="1"/>
        <end position="14"/>
    </location>
</feature>
<proteinExistence type="predicted"/>
<accession>A0AAV7WMQ1</accession>
<protein>
    <submittedName>
        <fullName evidence="2">Uncharacterized protein</fullName>
    </submittedName>
</protein>
<dbReference type="Proteomes" id="UP001066276">
    <property type="component" value="Chromosome 1_1"/>
</dbReference>
<keyword evidence="3" id="KW-1185">Reference proteome</keyword>
<name>A0AAV7WMQ1_PLEWA</name>
<dbReference type="EMBL" id="JANPWB010000001">
    <property type="protein sequence ID" value="KAJ1215344.1"/>
    <property type="molecule type" value="Genomic_DNA"/>
</dbReference>
<reference evidence="2" key="1">
    <citation type="journal article" date="2022" name="bioRxiv">
        <title>Sequencing and chromosome-scale assembly of the giantPleurodeles waltlgenome.</title>
        <authorList>
            <person name="Brown T."/>
            <person name="Elewa A."/>
            <person name="Iarovenko S."/>
            <person name="Subramanian E."/>
            <person name="Araus A.J."/>
            <person name="Petzold A."/>
            <person name="Susuki M."/>
            <person name="Suzuki K.-i.T."/>
            <person name="Hayashi T."/>
            <person name="Toyoda A."/>
            <person name="Oliveira C."/>
            <person name="Osipova E."/>
            <person name="Leigh N.D."/>
            <person name="Simon A."/>
            <person name="Yun M.H."/>
        </authorList>
    </citation>
    <scope>NUCLEOTIDE SEQUENCE</scope>
    <source>
        <strain evidence="2">20211129_DDA</strain>
        <tissue evidence="2">Liver</tissue>
    </source>
</reference>
<evidence type="ECO:0000256" key="1">
    <source>
        <dbReference type="SAM" id="MobiDB-lite"/>
    </source>
</evidence>
<sequence>MTASKGREFEERNLGGENKMAVPCTGDNEAIIVISDEEDRQEEQMILAYSTGEPVVHITPGEGSFRQFIPRIVSPMLSKVQEWKVENQKKIKAGEQREFADSSGLVMRGNICGETSGNGEAGRAQLRLDLWQSGVGASQSGCDGTHALGKHEEQSTRQLGWPAQVQRLPVKVGAPSGHRIEKRAQSGRVRLTTGRQQIRAWASKDFYPLQEGVPYTSRSAGVADQEVIDDVLLDYEEEDESEEVFSGQLRAV</sequence>